<gene>
    <name evidence="2" type="ORF">E2C01_019323</name>
</gene>
<comment type="caution">
    <text evidence="2">The sequence shown here is derived from an EMBL/GenBank/DDBJ whole genome shotgun (WGS) entry which is preliminary data.</text>
</comment>
<evidence type="ECO:0000256" key="1">
    <source>
        <dbReference type="SAM" id="MobiDB-lite"/>
    </source>
</evidence>
<proteinExistence type="predicted"/>
<evidence type="ECO:0000313" key="2">
    <source>
        <dbReference type="EMBL" id="MPC26189.1"/>
    </source>
</evidence>
<dbReference type="AlphaFoldDB" id="A0A5B7DYK0"/>
<feature type="region of interest" description="Disordered" evidence="1">
    <location>
        <begin position="1"/>
        <end position="25"/>
    </location>
</feature>
<accession>A0A5B7DYK0</accession>
<name>A0A5B7DYK0_PORTR</name>
<reference evidence="2 3" key="1">
    <citation type="submission" date="2019-05" db="EMBL/GenBank/DDBJ databases">
        <title>Another draft genome of Portunus trituberculatus and its Hox gene families provides insights of decapod evolution.</title>
        <authorList>
            <person name="Jeong J.-H."/>
            <person name="Song I."/>
            <person name="Kim S."/>
            <person name="Choi T."/>
            <person name="Kim D."/>
            <person name="Ryu S."/>
            <person name="Kim W."/>
        </authorList>
    </citation>
    <scope>NUCLEOTIDE SEQUENCE [LARGE SCALE GENOMIC DNA]</scope>
    <source>
        <tissue evidence="2">Muscle</tissue>
    </source>
</reference>
<sequence>MMAHHPLPAEKQEPGNQTQRPRAQRDVLLRLNKGIQEIQARQDERDNQPAQLNIFSTLDATNNNAAALHDKTLPPRPRPSTQRCCSTTLNIILHLG</sequence>
<dbReference type="EMBL" id="VSRR010001567">
    <property type="protein sequence ID" value="MPC26189.1"/>
    <property type="molecule type" value="Genomic_DNA"/>
</dbReference>
<evidence type="ECO:0000313" key="3">
    <source>
        <dbReference type="Proteomes" id="UP000324222"/>
    </source>
</evidence>
<organism evidence="2 3">
    <name type="scientific">Portunus trituberculatus</name>
    <name type="common">Swimming crab</name>
    <name type="synonym">Neptunus trituberculatus</name>
    <dbReference type="NCBI Taxonomy" id="210409"/>
    <lineage>
        <taxon>Eukaryota</taxon>
        <taxon>Metazoa</taxon>
        <taxon>Ecdysozoa</taxon>
        <taxon>Arthropoda</taxon>
        <taxon>Crustacea</taxon>
        <taxon>Multicrustacea</taxon>
        <taxon>Malacostraca</taxon>
        <taxon>Eumalacostraca</taxon>
        <taxon>Eucarida</taxon>
        <taxon>Decapoda</taxon>
        <taxon>Pleocyemata</taxon>
        <taxon>Brachyura</taxon>
        <taxon>Eubrachyura</taxon>
        <taxon>Portunoidea</taxon>
        <taxon>Portunidae</taxon>
        <taxon>Portuninae</taxon>
        <taxon>Portunus</taxon>
    </lineage>
</organism>
<protein>
    <submittedName>
        <fullName evidence="2">Uncharacterized protein</fullName>
    </submittedName>
</protein>
<keyword evidence="3" id="KW-1185">Reference proteome</keyword>
<dbReference type="Proteomes" id="UP000324222">
    <property type="component" value="Unassembled WGS sequence"/>
</dbReference>